<feature type="compositionally biased region" description="Polar residues" evidence="1">
    <location>
        <begin position="98"/>
        <end position="109"/>
    </location>
</feature>
<proteinExistence type="predicted"/>
<evidence type="ECO:0000256" key="1">
    <source>
        <dbReference type="SAM" id="MobiDB-lite"/>
    </source>
</evidence>
<dbReference type="EMBL" id="PQXJ01000066">
    <property type="protein sequence ID" value="TGO66200.1"/>
    <property type="molecule type" value="Genomic_DNA"/>
</dbReference>
<evidence type="ECO:0000313" key="2">
    <source>
        <dbReference type="EMBL" id="TGO66200.1"/>
    </source>
</evidence>
<feature type="region of interest" description="Disordered" evidence="1">
    <location>
        <begin position="87"/>
        <end position="109"/>
    </location>
</feature>
<protein>
    <submittedName>
        <fullName evidence="2">Uncharacterized protein</fullName>
    </submittedName>
</protein>
<gene>
    <name evidence="2" type="ORF">BOTNAR_0066g00400</name>
</gene>
<evidence type="ECO:0000313" key="3">
    <source>
        <dbReference type="Proteomes" id="UP000297452"/>
    </source>
</evidence>
<dbReference type="Proteomes" id="UP000297452">
    <property type="component" value="Unassembled WGS sequence"/>
</dbReference>
<accession>A0A4Z1J3M2</accession>
<reference evidence="2 3" key="1">
    <citation type="submission" date="2017-12" db="EMBL/GenBank/DDBJ databases">
        <title>Comparative genomics of Botrytis spp.</title>
        <authorList>
            <person name="Valero-Jimenez C.A."/>
            <person name="Tapia P."/>
            <person name="Veloso J."/>
            <person name="Silva-Moreno E."/>
            <person name="Staats M."/>
            <person name="Valdes J.H."/>
            <person name="Van Kan J.A.L."/>
        </authorList>
    </citation>
    <scope>NUCLEOTIDE SEQUENCE [LARGE SCALE GENOMIC DNA]</scope>
    <source>
        <strain evidence="2 3">MUCL2120</strain>
    </source>
</reference>
<name>A0A4Z1J3M2_9HELO</name>
<sequence>MQMTLTQWSSIHRLRRSSSLAAYLNHCYMIKLGNSVPAKNPSANNRNSQNENKNPKFYPNTLLHLPSSASVSATEGEDTVELGIPTPQITQEPCDKLSSGSKSNRSISTGRETRMPMFSPVFLEPAATWDTWMDYLQKRTKGKDVLNKLVLRIRPEQ</sequence>
<feature type="compositionally biased region" description="Polar residues" evidence="1">
    <location>
        <begin position="41"/>
        <end position="52"/>
    </location>
</feature>
<keyword evidence="3" id="KW-1185">Reference proteome</keyword>
<organism evidence="2 3">
    <name type="scientific">Botryotinia narcissicola</name>
    <dbReference type="NCBI Taxonomy" id="278944"/>
    <lineage>
        <taxon>Eukaryota</taxon>
        <taxon>Fungi</taxon>
        <taxon>Dikarya</taxon>
        <taxon>Ascomycota</taxon>
        <taxon>Pezizomycotina</taxon>
        <taxon>Leotiomycetes</taxon>
        <taxon>Helotiales</taxon>
        <taxon>Sclerotiniaceae</taxon>
        <taxon>Botryotinia</taxon>
    </lineage>
</organism>
<dbReference type="AlphaFoldDB" id="A0A4Z1J3M2"/>
<feature type="region of interest" description="Disordered" evidence="1">
    <location>
        <begin position="38"/>
        <end position="61"/>
    </location>
</feature>
<comment type="caution">
    <text evidence="2">The sequence shown here is derived from an EMBL/GenBank/DDBJ whole genome shotgun (WGS) entry which is preliminary data.</text>
</comment>